<dbReference type="Proteomes" id="UP000824782">
    <property type="component" value="Unassembled WGS sequence"/>
</dbReference>
<dbReference type="AlphaFoldDB" id="A0AAV7BKQ4"/>
<name>A0AAV7BKQ4_ENGPU</name>
<comment type="caution">
    <text evidence="1">The sequence shown here is derived from an EMBL/GenBank/DDBJ whole genome shotgun (WGS) entry which is preliminary data.</text>
</comment>
<organism evidence="1 2">
    <name type="scientific">Engystomops pustulosus</name>
    <name type="common">Tungara frog</name>
    <name type="synonym">Physalaemus pustulosus</name>
    <dbReference type="NCBI Taxonomy" id="76066"/>
    <lineage>
        <taxon>Eukaryota</taxon>
        <taxon>Metazoa</taxon>
        <taxon>Chordata</taxon>
        <taxon>Craniata</taxon>
        <taxon>Vertebrata</taxon>
        <taxon>Euteleostomi</taxon>
        <taxon>Amphibia</taxon>
        <taxon>Batrachia</taxon>
        <taxon>Anura</taxon>
        <taxon>Neobatrachia</taxon>
        <taxon>Hyloidea</taxon>
        <taxon>Leptodactylidae</taxon>
        <taxon>Leiuperinae</taxon>
        <taxon>Engystomops</taxon>
    </lineage>
</organism>
<evidence type="ECO:0000313" key="1">
    <source>
        <dbReference type="EMBL" id="KAG8573060.1"/>
    </source>
</evidence>
<sequence length="89" mass="10499">MFMVQKPTAPNSGQICSCQPLLLCNFYNMFTTLATVNILSTLKKNDKIWMHMYMKLSLQPCREIILNGTSHYVFFWCYFTEIKRDFPDS</sequence>
<keyword evidence="2" id="KW-1185">Reference proteome</keyword>
<evidence type="ECO:0000313" key="2">
    <source>
        <dbReference type="Proteomes" id="UP000824782"/>
    </source>
</evidence>
<proteinExistence type="predicted"/>
<protein>
    <submittedName>
        <fullName evidence="1">Uncharacterized protein</fullName>
    </submittedName>
</protein>
<gene>
    <name evidence="1" type="ORF">GDO81_012266</name>
</gene>
<dbReference type="EMBL" id="WNYA01000005">
    <property type="protein sequence ID" value="KAG8573060.1"/>
    <property type="molecule type" value="Genomic_DNA"/>
</dbReference>
<accession>A0AAV7BKQ4</accession>
<reference evidence="1" key="1">
    <citation type="thesis" date="2020" institute="ProQuest LLC" country="789 East Eisenhower Parkway, Ann Arbor, MI, USA">
        <title>Comparative Genomics and Chromosome Evolution.</title>
        <authorList>
            <person name="Mudd A.B."/>
        </authorList>
    </citation>
    <scope>NUCLEOTIDE SEQUENCE</scope>
    <source>
        <strain evidence="1">237g6f4</strain>
        <tissue evidence="1">Blood</tissue>
    </source>
</reference>